<dbReference type="CDD" id="cd00130">
    <property type="entry name" value="PAS"/>
    <property type="match status" value="2"/>
</dbReference>
<dbReference type="Gene3D" id="3.30.565.10">
    <property type="entry name" value="Histidine kinase-like ATPase, C-terminal domain"/>
    <property type="match status" value="1"/>
</dbReference>
<dbReference type="CDD" id="cd17546">
    <property type="entry name" value="REC_hyHK_CKI1_RcsC-like"/>
    <property type="match status" value="2"/>
</dbReference>
<comment type="subunit">
    <text evidence="9">At low DSF concentrations, interacts with RpfF.</text>
</comment>
<dbReference type="Pfam" id="PF00512">
    <property type="entry name" value="HisKA"/>
    <property type="match status" value="1"/>
</dbReference>
<comment type="catalytic activity">
    <reaction evidence="1">
        <text>ATP + protein L-histidine = ADP + protein N-phospho-L-histidine.</text>
        <dbReference type="EC" id="2.7.13.3"/>
    </reaction>
</comment>
<feature type="domain" description="Response regulatory" evidence="14">
    <location>
        <begin position="696"/>
        <end position="817"/>
    </location>
</feature>
<dbReference type="GO" id="GO:0000155">
    <property type="term" value="F:phosphorelay sensor kinase activity"/>
    <property type="evidence" value="ECO:0007669"/>
    <property type="project" value="InterPro"/>
</dbReference>
<feature type="domain" description="PAC" evidence="16">
    <location>
        <begin position="385"/>
        <end position="437"/>
    </location>
</feature>
<evidence type="ECO:0000256" key="8">
    <source>
        <dbReference type="ARBA" id="ARBA00023012"/>
    </source>
</evidence>
<evidence type="ECO:0000256" key="11">
    <source>
        <dbReference type="PROSITE-ProRule" id="PRU00169"/>
    </source>
</evidence>
<dbReference type="SMART" id="SM00388">
    <property type="entry name" value="HisKA"/>
    <property type="match status" value="1"/>
</dbReference>
<dbReference type="InterPro" id="IPR001610">
    <property type="entry name" value="PAC"/>
</dbReference>
<dbReference type="FunFam" id="1.10.287.130:FF:000002">
    <property type="entry name" value="Two-component osmosensing histidine kinase"/>
    <property type="match status" value="1"/>
</dbReference>
<dbReference type="InterPro" id="IPR011006">
    <property type="entry name" value="CheY-like_superfamily"/>
</dbReference>
<feature type="modified residue" description="4-aspartylphosphate" evidence="11">
    <location>
        <position position="750"/>
    </location>
</feature>
<dbReference type="SMART" id="SM00387">
    <property type="entry name" value="HATPase_c"/>
    <property type="match status" value="1"/>
</dbReference>
<dbReference type="Pfam" id="PF00072">
    <property type="entry name" value="Response_reg"/>
    <property type="match status" value="2"/>
</dbReference>
<evidence type="ECO:0000259" key="15">
    <source>
        <dbReference type="PROSITE" id="PS50112"/>
    </source>
</evidence>
<dbReference type="CDD" id="cd00082">
    <property type="entry name" value="HisKA"/>
    <property type="match status" value="1"/>
</dbReference>
<evidence type="ECO:0000256" key="12">
    <source>
        <dbReference type="SAM" id="MobiDB-lite"/>
    </source>
</evidence>
<dbReference type="InterPro" id="IPR005467">
    <property type="entry name" value="His_kinase_dom"/>
</dbReference>
<dbReference type="NCBIfam" id="TIGR00229">
    <property type="entry name" value="sensory_box"/>
    <property type="match status" value="2"/>
</dbReference>
<evidence type="ECO:0000313" key="17">
    <source>
        <dbReference type="EMBL" id="HEN15012.1"/>
    </source>
</evidence>
<dbReference type="SMART" id="SM00091">
    <property type="entry name" value="PAS"/>
    <property type="match status" value="2"/>
</dbReference>
<dbReference type="PANTHER" id="PTHR45339:SF1">
    <property type="entry name" value="HYBRID SIGNAL TRANSDUCTION HISTIDINE KINASE J"/>
    <property type="match status" value="1"/>
</dbReference>
<feature type="domain" description="PAS" evidence="15">
    <location>
        <begin position="184"/>
        <end position="254"/>
    </location>
</feature>
<feature type="modified residue" description="4-aspartylphosphate" evidence="11">
    <location>
        <position position="890"/>
    </location>
</feature>
<keyword evidence="5" id="KW-0547">Nucleotide-binding</keyword>
<evidence type="ECO:0000259" key="14">
    <source>
        <dbReference type="PROSITE" id="PS50110"/>
    </source>
</evidence>
<dbReference type="Gene3D" id="3.30.450.20">
    <property type="entry name" value="PAS domain"/>
    <property type="match status" value="2"/>
</dbReference>
<dbReference type="Pfam" id="PF02518">
    <property type="entry name" value="HATPase_c"/>
    <property type="match status" value="1"/>
</dbReference>
<dbReference type="PROSITE" id="PS50113">
    <property type="entry name" value="PAC"/>
    <property type="match status" value="2"/>
</dbReference>
<dbReference type="AlphaFoldDB" id="A0A7C2P0B6"/>
<dbReference type="InterPro" id="IPR036097">
    <property type="entry name" value="HisK_dim/P_sf"/>
</dbReference>
<keyword evidence="8" id="KW-0902">Two-component regulatory system</keyword>
<dbReference type="GO" id="GO:0005524">
    <property type="term" value="F:ATP binding"/>
    <property type="evidence" value="ECO:0007669"/>
    <property type="project" value="UniProtKB-KW"/>
</dbReference>
<evidence type="ECO:0000256" key="1">
    <source>
        <dbReference type="ARBA" id="ARBA00000085"/>
    </source>
</evidence>
<dbReference type="SMART" id="SM00086">
    <property type="entry name" value="PAC"/>
    <property type="match status" value="2"/>
</dbReference>
<dbReference type="InterPro" id="IPR000014">
    <property type="entry name" value="PAS"/>
</dbReference>
<evidence type="ECO:0000259" key="16">
    <source>
        <dbReference type="PROSITE" id="PS50113"/>
    </source>
</evidence>
<sequence length="1044" mass="115781">MAQVVLYERPGLTRDTLTYLLRDAQVGHCAVESSDAFRSALADGDVRLAIVADSHVSDWRAATAEFAGPVPRLWVLVDPGSFTDILAALRAGAEEVLSRDQASAQVVARVRDLLQQRSPVASASTDDRVTVLAPQDGQLQPLQVSPQRLLAIVAQLCEAAGLLQRRYDAELAQRRRVEHALMESEAFYQSLVETLPLALFRKDLQGRVTFANELMCQALKRKASDILGKTDYDFFPKELAEKYRADDRRVAETRENFETTEEFQSPSGELRYTHVVKTPVYDASGKLVGVQGMFSDVTDRIRAEAALEQERFLLDSLMKSIPDNIYFKDSQGRYLRINPAKAARSGLKDPADAIGKTDFDFFPPEHARNAWNDEQEVMRTGKPLIAKEERVNYSDGTVRWMATTKLPLRDRHGQVIGTFGVSHDITQLKEAQQALKQAAEAADAANRAKSDFLANMSHEIRTPLNAVLGMTELVLDSPLTPVQRDYLKLVRESGESLLTVINDILDFSKIEAGKLQLDQAAFELREFLGDTLKSLGLRAHRKHLELACDIAANVPDRLFGDANRLRQVVVNLLSNAIKFTDQGEVVLSVQTESVEDPDIVLHFRVSDTGIGIPADKFTTIFEAFEQADRSTTRKFGGTGLGLAISARLVELMGGRIWVESELGQGSTFHFTTRFTITAEEGQRSSQAAPEMLQGLRVLVVDDNSTNRRILAEMLSSWGMIPQLAVSAEEALDKLRRANAENAPYGLVVTDVNMPEQSGFDLVRAAQSEGSLCRGMIVMLTSSDRTEDLDLCRRLGVSTYLIKPVKQSELFNAILQSLGAAHAEEWKAAATAQPRASARPLEILLAEDSPINQKLAVGLLERWGHRVEVAGDGQQAVEAIQNRRYDLVLMDVQMPAIDGLEATRVIRQWERESGRSPVPIVAMTAHASRETATAASLQAWMTTSPSRFAPSGCFRWWSGLPPAAPTQRVRLLRTAACWRRCMLQRAMASQGRTRGRRSAPTGSTHSLSPARMPTCCERLLRPSAKRGRNWRRNCRIAALSRIWSD</sequence>
<name>A0A7C2P0B6_9PLAN</name>
<dbReference type="InterPro" id="IPR003594">
    <property type="entry name" value="HATPase_dom"/>
</dbReference>
<dbReference type="InterPro" id="IPR035965">
    <property type="entry name" value="PAS-like_dom_sf"/>
</dbReference>
<proteinExistence type="predicted"/>
<feature type="region of interest" description="Disordered" evidence="12">
    <location>
        <begin position="987"/>
        <end position="1009"/>
    </location>
</feature>
<dbReference type="CDD" id="cd16922">
    <property type="entry name" value="HATPase_EvgS-ArcB-TorS-like"/>
    <property type="match status" value="1"/>
</dbReference>
<dbReference type="PROSITE" id="PS50109">
    <property type="entry name" value="HIS_KIN"/>
    <property type="match status" value="1"/>
</dbReference>
<dbReference type="Gene3D" id="3.40.50.2300">
    <property type="match status" value="2"/>
</dbReference>
<dbReference type="SUPFAM" id="SSF52172">
    <property type="entry name" value="CheY-like"/>
    <property type="match status" value="2"/>
</dbReference>
<dbReference type="InterPro" id="IPR000700">
    <property type="entry name" value="PAS-assoc_C"/>
</dbReference>
<protein>
    <recommendedName>
        <fullName evidence="10">Sensory/regulatory protein RpfC</fullName>
        <ecNumber evidence="2">2.7.13.3</ecNumber>
    </recommendedName>
</protein>
<evidence type="ECO:0000259" key="13">
    <source>
        <dbReference type="PROSITE" id="PS50109"/>
    </source>
</evidence>
<dbReference type="SUPFAM" id="SSF47384">
    <property type="entry name" value="Homodimeric domain of signal transducing histidine kinase"/>
    <property type="match status" value="1"/>
</dbReference>
<dbReference type="InterPro" id="IPR013656">
    <property type="entry name" value="PAS_4"/>
</dbReference>
<keyword evidence="6" id="KW-0418">Kinase</keyword>
<dbReference type="FunFam" id="3.30.565.10:FF:000010">
    <property type="entry name" value="Sensor histidine kinase RcsC"/>
    <property type="match status" value="1"/>
</dbReference>
<evidence type="ECO:0000256" key="5">
    <source>
        <dbReference type="ARBA" id="ARBA00022741"/>
    </source>
</evidence>
<dbReference type="InterPro" id="IPR004358">
    <property type="entry name" value="Sig_transdc_His_kin-like_C"/>
</dbReference>
<dbReference type="EMBL" id="DSOK01000175">
    <property type="protein sequence ID" value="HEN15012.1"/>
    <property type="molecule type" value="Genomic_DNA"/>
</dbReference>
<accession>A0A7C2P0B6</accession>
<dbReference type="PRINTS" id="PR00344">
    <property type="entry name" value="BCTRLSENSOR"/>
</dbReference>
<feature type="domain" description="Histidine kinase" evidence="13">
    <location>
        <begin position="455"/>
        <end position="676"/>
    </location>
</feature>
<reference evidence="17" key="1">
    <citation type="journal article" date="2020" name="mSystems">
        <title>Genome- and Community-Level Interaction Insights into Carbon Utilization and Element Cycling Functions of Hydrothermarchaeota in Hydrothermal Sediment.</title>
        <authorList>
            <person name="Zhou Z."/>
            <person name="Liu Y."/>
            <person name="Xu W."/>
            <person name="Pan J."/>
            <person name="Luo Z.H."/>
            <person name="Li M."/>
        </authorList>
    </citation>
    <scope>NUCLEOTIDE SEQUENCE [LARGE SCALE GENOMIC DNA]</scope>
    <source>
        <strain evidence="17">SpSt-339</strain>
    </source>
</reference>
<feature type="domain" description="Response regulatory" evidence="14">
    <location>
        <begin position="841"/>
        <end position="975"/>
    </location>
</feature>
<dbReference type="InterPro" id="IPR001789">
    <property type="entry name" value="Sig_transdc_resp-reg_receiver"/>
</dbReference>
<dbReference type="InterPro" id="IPR003661">
    <property type="entry name" value="HisK_dim/P_dom"/>
</dbReference>
<dbReference type="PROSITE" id="PS50110">
    <property type="entry name" value="RESPONSE_REGULATORY"/>
    <property type="match status" value="2"/>
</dbReference>
<keyword evidence="7" id="KW-0067">ATP-binding</keyword>
<dbReference type="EC" id="2.7.13.3" evidence="2"/>
<evidence type="ECO:0000256" key="2">
    <source>
        <dbReference type="ARBA" id="ARBA00012438"/>
    </source>
</evidence>
<organism evidence="17">
    <name type="scientific">Schlesneria paludicola</name>
    <dbReference type="NCBI Taxonomy" id="360056"/>
    <lineage>
        <taxon>Bacteria</taxon>
        <taxon>Pseudomonadati</taxon>
        <taxon>Planctomycetota</taxon>
        <taxon>Planctomycetia</taxon>
        <taxon>Planctomycetales</taxon>
        <taxon>Planctomycetaceae</taxon>
        <taxon>Schlesneria</taxon>
    </lineage>
</organism>
<dbReference type="InterPro" id="IPR036890">
    <property type="entry name" value="HATPase_C_sf"/>
</dbReference>
<dbReference type="PANTHER" id="PTHR45339">
    <property type="entry name" value="HYBRID SIGNAL TRANSDUCTION HISTIDINE KINASE J"/>
    <property type="match status" value="1"/>
</dbReference>
<evidence type="ECO:0000256" key="9">
    <source>
        <dbReference type="ARBA" id="ARBA00064003"/>
    </source>
</evidence>
<dbReference type="Pfam" id="PF08448">
    <property type="entry name" value="PAS_4"/>
    <property type="match status" value="2"/>
</dbReference>
<dbReference type="Gene3D" id="1.10.287.130">
    <property type="match status" value="1"/>
</dbReference>
<evidence type="ECO:0000256" key="7">
    <source>
        <dbReference type="ARBA" id="ARBA00022840"/>
    </source>
</evidence>
<evidence type="ECO:0000256" key="10">
    <source>
        <dbReference type="ARBA" id="ARBA00068150"/>
    </source>
</evidence>
<dbReference type="SUPFAM" id="SSF55785">
    <property type="entry name" value="PYP-like sensor domain (PAS domain)"/>
    <property type="match status" value="2"/>
</dbReference>
<evidence type="ECO:0000256" key="4">
    <source>
        <dbReference type="ARBA" id="ARBA00022679"/>
    </source>
</evidence>
<gene>
    <name evidence="17" type="ORF">ENQ76_06020</name>
</gene>
<evidence type="ECO:0000256" key="6">
    <source>
        <dbReference type="ARBA" id="ARBA00022777"/>
    </source>
</evidence>
<keyword evidence="3 11" id="KW-0597">Phosphoprotein</keyword>
<feature type="domain" description="PAC" evidence="16">
    <location>
        <begin position="257"/>
        <end position="309"/>
    </location>
</feature>
<evidence type="ECO:0000256" key="3">
    <source>
        <dbReference type="ARBA" id="ARBA00022553"/>
    </source>
</evidence>
<dbReference type="SUPFAM" id="SSF55874">
    <property type="entry name" value="ATPase domain of HSP90 chaperone/DNA topoisomerase II/histidine kinase"/>
    <property type="match status" value="1"/>
</dbReference>
<dbReference type="PROSITE" id="PS50112">
    <property type="entry name" value="PAS"/>
    <property type="match status" value="1"/>
</dbReference>
<dbReference type="SMART" id="SM00448">
    <property type="entry name" value="REC"/>
    <property type="match status" value="2"/>
</dbReference>
<keyword evidence="4" id="KW-0808">Transferase</keyword>
<comment type="caution">
    <text evidence="17">The sequence shown here is derived from an EMBL/GenBank/DDBJ whole genome shotgun (WGS) entry which is preliminary data.</text>
</comment>